<organism evidence="2 3">
    <name type="scientific">Litorivicinus lipolyticus</name>
    <dbReference type="NCBI Taxonomy" id="418701"/>
    <lineage>
        <taxon>Bacteria</taxon>
        <taxon>Pseudomonadati</taxon>
        <taxon>Pseudomonadota</taxon>
        <taxon>Gammaproteobacteria</taxon>
        <taxon>Oceanospirillales</taxon>
        <taxon>Litorivicinaceae</taxon>
        <taxon>Litorivicinus</taxon>
    </lineage>
</organism>
<reference evidence="2 3" key="1">
    <citation type="submission" date="2019-11" db="EMBL/GenBank/DDBJ databases">
        <authorList>
            <person name="Khan S.A."/>
            <person name="Jeon C.O."/>
            <person name="Chun B.H."/>
        </authorList>
    </citation>
    <scope>NUCLEOTIDE SEQUENCE [LARGE SCALE GENOMIC DNA]</scope>
    <source>
        <strain evidence="2 3">IMCC 1097</strain>
    </source>
</reference>
<protein>
    <recommendedName>
        <fullName evidence="4">Outer membrane protein beta-barrel domain-containing protein</fullName>
    </recommendedName>
</protein>
<dbReference type="Proteomes" id="UP000388235">
    <property type="component" value="Chromosome"/>
</dbReference>
<name>A0A5Q2QFN2_9GAMM</name>
<dbReference type="EMBL" id="CP045871">
    <property type="protein sequence ID" value="QGG81181.1"/>
    <property type="molecule type" value="Genomic_DNA"/>
</dbReference>
<evidence type="ECO:0000313" key="2">
    <source>
        <dbReference type="EMBL" id="QGG81181.1"/>
    </source>
</evidence>
<keyword evidence="3" id="KW-1185">Reference proteome</keyword>
<evidence type="ECO:0008006" key="4">
    <source>
        <dbReference type="Google" id="ProtNLM"/>
    </source>
</evidence>
<dbReference type="AlphaFoldDB" id="A0A5Q2QFN2"/>
<dbReference type="KEGG" id="llp:GH975_11645"/>
<evidence type="ECO:0000313" key="3">
    <source>
        <dbReference type="Proteomes" id="UP000388235"/>
    </source>
</evidence>
<sequence>MRLGWLAIFALAIPAWAESTQPNQLDLAAKTLNATTGGDAFVADSPAGPLGLRFSGGVVIDSQSSFGSHDGETGLDALQRGHPYLGIGVVQHLGRDRRLDLSADLGLIQRETQTQCLDDSACVSQKTTIQRNNEAVISLGLRYRF</sequence>
<gene>
    <name evidence="2" type="ORF">GH975_11645</name>
</gene>
<keyword evidence="1" id="KW-0732">Signal</keyword>
<dbReference type="OrthoDB" id="5796505at2"/>
<dbReference type="RefSeq" id="WP_153714684.1">
    <property type="nucleotide sequence ID" value="NZ_CP045871.1"/>
</dbReference>
<evidence type="ECO:0000256" key="1">
    <source>
        <dbReference type="SAM" id="SignalP"/>
    </source>
</evidence>
<feature type="chain" id="PRO_5024467151" description="Outer membrane protein beta-barrel domain-containing protein" evidence="1">
    <location>
        <begin position="18"/>
        <end position="145"/>
    </location>
</feature>
<accession>A0A5Q2QFN2</accession>
<feature type="signal peptide" evidence="1">
    <location>
        <begin position="1"/>
        <end position="17"/>
    </location>
</feature>
<proteinExistence type="predicted"/>